<sequence length="152" mass="17507">MGFHFTIDINSKLSWCLFISSRKYREASGEHRGTVQKNISKCQSHIFGSFRRTPRHCAKWLRNSPGKRYQRIRIRLTGEVETPSSPIRVEFRRSRISDVRHPGGMSAEQLHPDSLRGYVARSPIRTPLGRSTRHSRSSHLDDSISYPDMLSG</sequence>
<protein>
    <submittedName>
        <fullName evidence="2">Uncharacterized protein</fullName>
    </submittedName>
</protein>
<dbReference type="AlphaFoldDB" id="A5B140"/>
<evidence type="ECO:0000313" key="2">
    <source>
        <dbReference type="EMBL" id="CAN80667.1"/>
    </source>
</evidence>
<gene>
    <name evidence="2" type="ORF">VITISV_000969</name>
</gene>
<accession>A5B140</accession>
<proteinExistence type="predicted"/>
<feature type="region of interest" description="Disordered" evidence="1">
    <location>
        <begin position="122"/>
        <end position="152"/>
    </location>
</feature>
<dbReference type="EMBL" id="AM442984">
    <property type="protein sequence ID" value="CAN80667.1"/>
    <property type="molecule type" value="Genomic_DNA"/>
</dbReference>
<organism evidence="2">
    <name type="scientific">Vitis vinifera</name>
    <name type="common">Grape</name>
    <dbReference type="NCBI Taxonomy" id="29760"/>
    <lineage>
        <taxon>Eukaryota</taxon>
        <taxon>Viridiplantae</taxon>
        <taxon>Streptophyta</taxon>
        <taxon>Embryophyta</taxon>
        <taxon>Tracheophyta</taxon>
        <taxon>Spermatophyta</taxon>
        <taxon>Magnoliopsida</taxon>
        <taxon>eudicotyledons</taxon>
        <taxon>Gunneridae</taxon>
        <taxon>Pentapetalae</taxon>
        <taxon>rosids</taxon>
        <taxon>Vitales</taxon>
        <taxon>Vitaceae</taxon>
        <taxon>Viteae</taxon>
        <taxon>Vitis</taxon>
    </lineage>
</organism>
<evidence type="ECO:0000256" key="1">
    <source>
        <dbReference type="SAM" id="MobiDB-lite"/>
    </source>
</evidence>
<reference evidence="2" key="1">
    <citation type="journal article" date="2007" name="PLoS ONE">
        <title>The first genome sequence of an elite grapevine cultivar (Pinot noir Vitis vinifera L.): coping with a highly heterozygous genome.</title>
        <authorList>
            <person name="Velasco R."/>
            <person name="Zharkikh A."/>
            <person name="Troggio M."/>
            <person name="Cartwright D.A."/>
            <person name="Cestaro A."/>
            <person name="Pruss D."/>
            <person name="Pindo M."/>
            <person name="FitzGerald L.M."/>
            <person name="Vezzulli S."/>
            <person name="Reid J."/>
            <person name="Malacarne G."/>
            <person name="Iliev D."/>
            <person name="Coppola G."/>
            <person name="Wardell B."/>
            <person name="Micheletti D."/>
            <person name="Macalma T."/>
            <person name="Facci M."/>
            <person name="Mitchell J.T."/>
            <person name="Perazzolli M."/>
            <person name="Eldredge G."/>
            <person name="Gatto P."/>
            <person name="Oyzerski R."/>
            <person name="Moretto M."/>
            <person name="Gutin N."/>
            <person name="Stefanini M."/>
            <person name="Chen Y."/>
            <person name="Segala C."/>
            <person name="Davenport C."/>
            <person name="Dematte L."/>
            <person name="Mraz A."/>
            <person name="Battilana J."/>
            <person name="Stormo K."/>
            <person name="Costa F."/>
            <person name="Tao Q."/>
            <person name="Si-Ammour A."/>
            <person name="Harkins T."/>
            <person name="Lackey A."/>
            <person name="Perbost C."/>
            <person name="Taillon B."/>
            <person name="Stella A."/>
            <person name="Solovyev V."/>
            <person name="Fawcett J.A."/>
            <person name="Sterck L."/>
            <person name="Vandepoele K."/>
            <person name="Grando S.M."/>
            <person name="Toppo S."/>
            <person name="Moser C."/>
            <person name="Lanchbury J."/>
            <person name="Bogden R."/>
            <person name="Skolnick M."/>
            <person name="Sgaramella V."/>
            <person name="Bhatnagar S.K."/>
            <person name="Fontana P."/>
            <person name="Gutin A."/>
            <person name="Van de Peer Y."/>
            <person name="Salamini F."/>
            <person name="Viola R."/>
        </authorList>
    </citation>
    <scope>NUCLEOTIDE SEQUENCE</scope>
</reference>
<name>A5B140_VITVI</name>